<protein>
    <recommendedName>
        <fullName evidence="9">Protein SYM1</fullName>
    </recommendedName>
</protein>
<evidence type="ECO:0000313" key="8">
    <source>
        <dbReference type="EMBL" id="KIR46365.1"/>
    </source>
</evidence>
<accession>A0A0D0VMS9</accession>
<dbReference type="GO" id="GO:0005739">
    <property type="term" value="C:mitochondrion"/>
    <property type="evidence" value="ECO:0007669"/>
    <property type="project" value="TreeGrafter"/>
</dbReference>
<dbReference type="PANTHER" id="PTHR11266">
    <property type="entry name" value="PEROXISOMAL MEMBRANE PROTEIN 2, PXMP2 MPV17"/>
    <property type="match status" value="1"/>
</dbReference>
<dbReference type="Pfam" id="PF04117">
    <property type="entry name" value="Mpv17_PMP22"/>
    <property type="match status" value="1"/>
</dbReference>
<keyword evidence="5" id="KW-0472">Membrane</keyword>
<evidence type="ECO:0008006" key="9">
    <source>
        <dbReference type="Google" id="ProtNLM"/>
    </source>
</evidence>
<evidence type="ECO:0000256" key="2">
    <source>
        <dbReference type="ARBA" id="ARBA00006824"/>
    </source>
</evidence>
<proteinExistence type="inferred from homology"/>
<reference evidence="8" key="1">
    <citation type="submission" date="2015-01" db="EMBL/GenBank/DDBJ databases">
        <title>The Genome Sequence of Cryptococcus gattii CA1280.</title>
        <authorList>
            <consortium name="The Broad Institute Genomics Platform"/>
            <person name="Cuomo C."/>
            <person name="Litvintseva A."/>
            <person name="Chen Y."/>
            <person name="Heitman J."/>
            <person name="Sun S."/>
            <person name="Springer D."/>
            <person name="Dromer F."/>
            <person name="Young S."/>
            <person name="Zeng Q."/>
            <person name="Gargeya S."/>
            <person name="Abouelleil A."/>
            <person name="Alvarado L."/>
            <person name="Chapman S.B."/>
            <person name="Gainer-Dewar J."/>
            <person name="Goldberg J."/>
            <person name="Griggs A."/>
            <person name="Gujja S."/>
            <person name="Hansen M."/>
            <person name="Howarth C."/>
            <person name="Imamovic A."/>
            <person name="Larimer J."/>
            <person name="Murphy C."/>
            <person name="Naylor J."/>
            <person name="Pearson M."/>
            <person name="Priest M."/>
            <person name="Roberts A."/>
            <person name="Saif S."/>
            <person name="Shea T."/>
            <person name="Sykes S."/>
            <person name="Wortman J."/>
            <person name="Nusbaum C."/>
            <person name="Birren B."/>
        </authorList>
    </citation>
    <scope>NUCLEOTIDE SEQUENCE [LARGE SCALE GENOMIC DNA]</scope>
    <source>
        <strain evidence="8">CA1280</strain>
    </source>
</reference>
<gene>
    <name evidence="8" type="ORF">I312_04420</name>
</gene>
<evidence type="ECO:0000256" key="1">
    <source>
        <dbReference type="ARBA" id="ARBA00004141"/>
    </source>
</evidence>
<feature type="compositionally biased region" description="Basic and acidic residues" evidence="7">
    <location>
        <begin position="217"/>
        <end position="256"/>
    </location>
</feature>
<dbReference type="AlphaFoldDB" id="A0A0D0VMS9"/>
<dbReference type="GO" id="GO:0016020">
    <property type="term" value="C:membrane"/>
    <property type="evidence" value="ECO:0007669"/>
    <property type="project" value="UniProtKB-SubCell"/>
</dbReference>
<organism evidence="8">
    <name type="scientific">Cryptococcus bacillisporus CA1280</name>
    <dbReference type="NCBI Taxonomy" id="1296109"/>
    <lineage>
        <taxon>Eukaryota</taxon>
        <taxon>Fungi</taxon>
        <taxon>Dikarya</taxon>
        <taxon>Basidiomycota</taxon>
        <taxon>Agaricomycotina</taxon>
        <taxon>Tremellomycetes</taxon>
        <taxon>Tremellales</taxon>
        <taxon>Cryptococcaceae</taxon>
        <taxon>Cryptococcus</taxon>
        <taxon>Cryptococcus gattii species complex</taxon>
    </lineage>
</organism>
<dbReference type="HOGENOM" id="CLU_049109_8_1_1"/>
<name>A0A0D0VMS9_CRYGA</name>
<evidence type="ECO:0000256" key="7">
    <source>
        <dbReference type="SAM" id="MobiDB-lite"/>
    </source>
</evidence>
<dbReference type="OrthoDB" id="430207at2759"/>
<dbReference type="PANTHER" id="PTHR11266:SF17">
    <property type="entry name" value="PROTEIN MPV17"/>
    <property type="match status" value="1"/>
</dbReference>
<dbReference type="InterPro" id="IPR007248">
    <property type="entry name" value="Mpv17_PMP22"/>
</dbReference>
<evidence type="ECO:0000256" key="5">
    <source>
        <dbReference type="ARBA" id="ARBA00023136"/>
    </source>
</evidence>
<sequence length="267" mass="30172">MSTIARPITSRLWNRYTTALRERPLRTKMIQSGVLFIAADIVAQFGIEGKSLRRAISGEEGDEVYEPLRTARLASYGTFVFAPLAHIWLGTLERISLSNRWTSLASKVILDMTVWSPCVTFMFPTSLGLLEGKSIKEVRHKVAMGWFPTWQKAVCVFGPTQVLNFTLVPAQHRLLFVQSVGTCWNTFLSWQNNRNNKILAVATLKLAEARVHALEVESGEHPEEKEVEQAEREVEKAQATLRRAEEKKERMRKEGGEAGVGVRMGWS</sequence>
<evidence type="ECO:0000256" key="3">
    <source>
        <dbReference type="ARBA" id="ARBA00022692"/>
    </source>
</evidence>
<comment type="similarity">
    <text evidence="2 6">Belongs to the peroxisomal membrane protein PXMP2/4 family.</text>
</comment>
<keyword evidence="3" id="KW-0812">Transmembrane</keyword>
<feature type="region of interest" description="Disordered" evidence="7">
    <location>
        <begin position="217"/>
        <end position="267"/>
    </location>
</feature>
<evidence type="ECO:0000256" key="6">
    <source>
        <dbReference type="RuleBase" id="RU363053"/>
    </source>
</evidence>
<keyword evidence="4" id="KW-1133">Transmembrane helix</keyword>
<comment type="subcellular location">
    <subcellularLocation>
        <location evidence="1">Membrane</location>
        <topology evidence="1">Multi-pass membrane protein</topology>
    </subcellularLocation>
</comment>
<evidence type="ECO:0000256" key="4">
    <source>
        <dbReference type="ARBA" id="ARBA00022989"/>
    </source>
</evidence>
<dbReference type="EMBL" id="KN847984">
    <property type="protein sequence ID" value="KIR46365.1"/>
    <property type="molecule type" value="Genomic_DNA"/>
</dbReference>